<accession>A0A2W2AYN7</accession>
<sequence length="149" mass="16142">MKAFIFSCALLAGSLSALAGNEIVVEQGTKQMVNGIGDHVEVCYAFAKGDKIIVEASSSKKLDKMVAIFYPDIIEVGRVKSAKKVSCQFVMPKEGVVVIRFVADRGGKTNVDYTIHREPANDGVKNYDTKVVWLNTLDGAFPVAANSLR</sequence>
<dbReference type="Proteomes" id="UP000248745">
    <property type="component" value="Unassembled WGS sequence"/>
</dbReference>
<evidence type="ECO:0000313" key="2">
    <source>
        <dbReference type="EMBL" id="PZF73124.1"/>
    </source>
</evidence>
<comment type="caution">
    <text evidence="2">The sequence shown here is derived from an EMBL/GenBank/DDBJ whole genome shotgun (WGS) entry which is preliminary data.</text>
</comment>
<dbReference type="RefSeq" id="WP_110998701.1">
    <property type="nucleotide sequence ID" value="NZ_QKTW01000015.1"/>
</dbReference>
<protein>
    <recommendedName>
        <fullName evidence="4">DUF4783 domain-containing protein</fullName>
    </recommendedName>
</protein>
<keyword evidence="1" id="KW-0732">Signal</keyword>
<organism evidence="2 3">
    <name type="scientific">Taibaiella soli</name>
    <dbReference type="NCBI Taxonomy" id="1649169"/>
    <lineage>
        <taxon>Bacteria</taxon>
        <taxon>Pseudomonadati</taxon>
        <taxon>Bacteroidota</taxon>
        <taxon>Chitinophagia</taxon>
        <taxon>Chitinophagales</taxon>
        <taxon>Chitinophagaceae</taxon>
        <taxon>Taibaiella</taxon>
    </lineage>
</organism>
<feature type="chain" id="PRO_5015991414" description="DUF4783 domain-containing protein" evidence="1">
    <location>
        <begin position="20"/>
        <end position="149"/>
    </location>
</feature>
<feature type="signal peptide" evidence="1">
    <location>
        <begin position="1"/>
        <end position="19"/>
    </location>
</feature>
<gene>
    <name evidence="2" type="ORF">DN068_09635</name>
</gene>
<evidence type="ECO:0000313" key="3">
    <source>
        <dbReference type="Proteomes" id="UP000248745"/>
    </source>
</evidence>
<proteinExistence type="predicted"/>
<dbReference type="AlphaFoldDB" id="A0A2W2AYN7"/>
<name>A0A2W2AYN7_9BACT</name>
<evidence type="ECO:0000256" key="1">
    <source>
        <dbReference type="SAM" id="SignalP"/>
    </source>
</evidence>
<reference evidence="2 3" key="1">
    <citation type="submission" date="2018-06" db="EMBL/GenBank/DDBJ databases">
        <title>Mucibacter soli gen. nov., sp. nov., a new member of the family Chitinophagaceae producing mucin.</title>
        <authorList>
            <person name="Kim M.-K."/>
            <person name="Park S."/>
            <person name="Kim T.-S."/>
            <person name="Joung Y."/>
            <person name="Han J.-H."/>
            <person name="Kim S.B."/>
        </authorList>
    </citation>
    <scope>NUCLEOTIDE SEQUENCE [LARGE SCALE GENOMIC DNA]</scope>
    <source>
        <strain evidence="2 3">R1-15</strain>
    </source>
</reference>
<evidence type="ECO:0008006" key="4">
    <source>
        <dbReference type="Google" id="ProtNLM"/>
    </source>
</evidence>
<keyword evidence="3" id="KW-1185">Reference proteome</keyword>
<dbReference type="EMBL" id="QKTW01000015">
    <property type="protein sequence ID" value="PZF73124.1"/>
    <property type="molecule type" value="Genomic_DNA"/>
</dbReference>